<evidence type="ECO:0000256" key="4">
    <source>
        <dbReference type="ARBA" id="ARBA00022807"/>
    </source>
</evidence>
<evidence type="ECO:0000259" key="6">
    <source>
        <dbReference type="PROSITE" id="PS50600"/>
    </source>
</evidence>
<keyword evidence="8" id="KW-1185">Reference proteome</keyword>
<dbReference type="GO" id="GO:0008234">
    <property type="term" value="F:cysteine-type peptidase activity"/>
    <property type="evidence" value="ECO:0007669"/>
    <property type="project" value="UniProtKB-KW"/>
</dbReference>
<feature type="region of interest" description="Disordered" evidence="5">
    <location>
        <begin position="723"/>
        <end position="767"/>
    </location>
</feature>
<dbReference type="PROSITE" id="PS50600">
    <property type="entry name" value="ULP_PROTEASE"/>
    <property type="match status" value="1"/>
</dbReference>
<dbReference type="GO" id="GO:0019783">
    <property type="term" value="F:ubiquitin-like protein peptidase activity"/>
    <property type="evidence" value="ECO:0007669"/>
    <property type="project" value="UniProtKB-ARBA"/>
</dbReference>
<reference evidence="8" key="1">
    <citation type="submission" date="2016-03" db="EMBL/GenBank/DDBJ databases">
        <authorList>
            <person name="Devillers H."/>
        </authorList>
    </citation>
    <scope>NUCLEOTIDE SEQUENCE [LARGE SCALE GENOMIC DNA]</scope>
</reference>
<dbReference type="InterPro" id="IPR038765">
    <property type="entry name" value="Papain-like_cys_pep_sf"/>
</dbReference>
<dbReference type="STRING" id="1230905.A0A1G4J2C8"/>
<name>A0A1G4J2C8_9SACH</name>
<dbReference type="PANTHER" id="PTHR46915">
    <property type="entry name" value="UBIQUITIN-LIKE PROTEASE 4-RELATED"/>
    <property type="match status" value="1"/>
</dbReference>
<protein>
    <submittedName>
        <fullName evidence="7">LAMI_0C04830g1_1</fullName>
    </submittedName>
</protein>
<dbReference type="Proteomes" id="UP000191024">
    <property type="component" value="Chromosome C"/>
</dbReference>
<keyword evidence="4" id="KW-0788">Thiol protease</keyword>
<evidence type="ECO:0000313" key="8">
    <source>
        <dbReference type="Proteomes" id="UP000191024"/>
    </source>
</evidence>
<feature type="compositionally biased region" description="Low complexity" evidence="5">
    <location>
        <begin position="19"/>
        <end position="36"/>
    </location>
</feature>
<evidence type="ECO:0000256" key="3">
    <source>
        <dbReference type="ARBA" id="ARBA00022801"/>
    </source>
</evidence>
<comment type="similarity">
    <text evidence="1">Belongs to the peptidase C48 family.</text>
</comment>
<dbReference type="Gene3D" id="3.40.395.10">
    <property type="entry name" value="Adenoviral Proteinase, Chain A"/>
    <property type="match status" value="1"/>
</dbReference>
<dbReference type="InterPro" id="IPR003653">
    <property type="entry name" value="Peptidase_C48_C"/>
</dbReference>
<feature type="region of interest" description="Disordered" evidence="5">
    <location>
        <begin position="293"/>
        <end position="364"/>
    </location>
</feature>
<organism evidence="7 8">
    <name type="scientific">Lachancea mirantina</name>
    <dbReference type="NCBI Taxonomy" id="1230905"/>
    <lineage>
        <taxon>Eukaryota</taxon>
        <taxon>Fungi</taxon>
        <taxon>Dikarya</taxon>
        <taxon>Ascomycota</taxon>
        <taxon>Saccharomycotina</taxon>
        <taxon>Saccharomycetes</taxon>
        <taxon>Saccharomycetales</taxon>
        <taxon>Saccharomycetaceae</taxon>
        <taxon>Lachancea</taxon>
    </lineage>
</organism>
<keyword evidence="3" id="KW-0378">Hydrolase</keyword>
<dbReference type="GO" id="GO:0006508">
    <property type="term" value="P:proteolysis"/>
    <property type="evidence" value="ECO:0007669"/>
    <property type="project" value="UniProtKB-KW"/>
</dbReference>
<dbReference type="GO" id="GO:0016926">
    <property type="term" value="P:protein desumoylation"/>
    <property type="evidence" value="ECO:0007669"/>
    <property type="project" value="UniProtKB-ARBA"/>
</dbReference>
<feature type="region of interest" description="Disordered" evidence="5">
    <location>
        <begin position="1"/>
        <end position="84"/>
    </location>
</feature>
<gene>
    <name evidence="7" type="ORF">LAMI_0C04830G</name>
</gene>
<dbReference type="PANTHER" id="PTHR46915:SF2">
    <property type="entry name" value="UBIQUITIN-LIKE PROTEASE 4"/>
    <property type="match status" value="1"/>
</dbReference>
<evidence type="ECO:0000256" key="2">
    <source>
        <dbReference type="ARBA" id="ARBA00022670"/>
    </source>
</evidence>
<feature type="domain" description="Ubiquitin-like protease family profile" evidence="6">
    <location>
        <begin position="382"/>
        <end position="585"/>
    </location>
</feature>
<dbReference type="SUPFAM" id="SSF54001">
    <property type="entry name" value="Cysteine proteinases"/>
    <property type="match status" value="1"/>
</dbReference>
<keyword evidence="2" id="KW-0645">Protease</keyword>
<dbReference type="OrthoDB" id="442460at2759"/>
<accession>A0A1G4J2C8</accession>
<dbReference type="Pfam" id="PF02902">
    <property type="entry name" value="Peptidase_C48"/>
    <property type="match status" value="1"/>
</dbReference>
<feature type="compositionally biased region" description="Low complexity" evidence="5">
    <location>
        <begin position="334"/>
        <end position="349"/>
    </location>
</feature>
<evidence type="ECO:0000313" key="7">
    <source>
        <dbReference type="EMBL" id="SCU83817.1"/>
    </source>
</evidence>
<dbReference type="EMBL" id="LT598466">
    <property type="protein sequence ID" value="SCU83817.1"/>
    <property type="molecule type" value="Genomic_DNA"/>
</dbReference>
<feature type="compositionally biased region" description="Polar residues" evidence="5">
    <location>
        <begin position="754"/>
        <end position="767"/>
    </location>
</feature>
<proteinExistence type="inferred from homology"/>
<evidence type="ECO:0000256" key="1">
    <source>
        <dbReference type="ARBA" id="ARBA00005234"/>
    </source>
</evidence>
<evidence type="ECO:0000256" key="5">
    <source>
        <dbReference type="SAM" id="MobiDB-lite"/>
    </source>
</evidence>
<sequence>MSRLNKSVPGQFKPMNTLSSGSALKSSGSRSSSSTGYTKERFDPQAASKVRKLGETMASLSSNNKWHHSESPMTRNRSSRDDIEIVGVDPNTREESIKEVIKLEGTSERDLFQGDLYIFFENHDRLMKRHAVLQVARVDGDLRTSVKRNSQEIEGTAIHFLTEGKSFAFDLNYKGMFVDLKHARIVRFSAEEQISGVIGIAFKHNSGRDSYREKFKEYAELLQNSFLDVYHITGEINEHTAMSITKRNHTESKAHRDLKDRRFNSLRKLHKSISRTGNKIQVPQGVDQINDKEEIRQENPSSNVTSPAKFYGRSQRHMTRSSVNSLQDHKLSRLETLTRSSRSSPVRDISSAEEEPCSSDPYETPENFEPPLFYKFQDGFFMSITNQDFGTLFNHDWINDSILDFFTKFWVEDSINKGVINKDDVYVFSSFFYTKLVSDPKNYYNNICKWVSGTDLFAKSYLVLPINANFHWFGSIITNLPAVFKFLREEQKLSGSLDNEKGTKFENSDEISITPPSVTLLVFDSLRQNQSRAVEPIKEFLIAYAADRYNLEIPKNLIKMKTCLVPQQPNMSDCGVHVILNTKKFFEDPFATLELWKMSKSKANSRQINEYFDRRGRVTARKELREILLQLQHIQIKSHGAQSPYFKETNDEQHSDVEIIENLEFIGPQQKMSNVSGEDNQADHSQPSLYVDTKGILPNEEPGQIGKLEASKSTQIGLSYEISSEPLQNDEDGLSKEPNLRPSKLAASARNRLESSPLSNNEFSGLN</sequence>
<dbReference type="AlphaFoldDB" id="A0A1G4J2C8"/>